<feature type="domain" description="SH3b" evidence="2">
    <location>
        <begin position="63"/>
        <end position="108"/>
    </location>
</feature>
<keyword evidence="1" id="KW-0732">Signal</keyword>
<accession>A0A4R6UX10</accession>
<feature type="signal peptide" evidence="1">
    <location>
        <begin position="1"/>
        <end position="24"/>
    </location>
</feature>
<dbReference type="RefSeq" id="WP_133587627.1">
    <property type="nucleotide sequence ID" value="NZ_CP037953.1"/>
</dbReference>
<dbReference type="PROSITE" id="PS51257">
    <property type="entry name" value="PROKAR_LIPOPROTEIN"/>
    <property type="match status" value="1"/>
</dbReference>
<dbReference type="OrthoDB" id="9148835at2"/>
<dbReference type="Proteomes" id="UP000295375">
    <property type="component" value="Unassembled WGS sequence"/>
</dbReference>
<dbReference type="Pfam" id="PF08239">
    <property type="entry name" value="SH3_3"/>
    <property type="match status" value="1"/>
</dbReference>
<dbReference type="AlphaFoldDB" id="A0A4R6UX10"/>
<organism evidence="3 4">
    <name type="scientific">Permianibacter aggregans</name>
    <dbReference type="NCBI Taxonomy" id="1510150"/>
    <lineage>
        <taxon>Bacteria</taxon>
        <taxon>Pseudomonadati</taxon>
        <taxon>Pseudomonadota</taxon>
        <taxon>Gammaproteobacteria</taxon>
        <taxon>Pseudomonadales</taxon>
        <taxon>Pseudomonadaceae</taxon>
        <taxon>Permianibacter</taxon>
    </lineage>
</organism>
<dbReference type="Gene3D" id="2.40.160.20">
    <property type="match status" value="1"/>
</dbReference>
<keyword evidence="4" id="KW-1185">Reference proteome</keyword>
<evidence type="ECO:0000313" key="3">
    <source>
        <dbReference type="EMBL" id="TDQ50453.1"/>
    </source>
</evidence>
<dbReference type="Gene3D" id="2.30.30.40">
    <property type="entry name" value="SH3 Domains"/>
    <property type="match status" value="1"/>
</dbReference>
<evidence type="ECO:0000256" key="1">
    <source>
        <dbReference type="SAM" id="SignalP"/>
    </source>
</evidence>
<protein>
    <submittedName>
        <fullName evidence="3">SH3 domain-containing protein</fullName>
    </submittedName>
</protein>
<sequence length="273" mass="30914">MPLWRPTLHLLVFSLGCSSATLWAADEPTTENPAAVDTVDAPVAETDNDDEVLRLRIADPYIDVHTGPSEGHPIHQVVERGQMIDILERRTDWFLVRTPRGYTGWVHRNQLIRTLTPQGQPVDISQTNLQDFTEYDWELGVMSGDFDGAPVISIYGAWQFADNISAELTLGQSLGRFAETNFATAHIVHHPFPQWRFSPYFQLGAGAIQIDPKGTIITPEDRQENLVHVGVGVRTYLASRLVFRMEYNNYVVLTDRNDNEKVEEWKAGFSVFF</sequence>
<name>A0A4R6UX10_9GAMM</name>
<evidence type="ECO:0000313" key="4">
    <source>
        <dbReference type="Proteomes" id="UP000295375"/>
    </source>
</evidence>
<gene>
    <name evidence="3" type="ORF">EV696_102134</name>
</gene>
<dbReference type="EMBL" id="SNYM01000002">
    <property type="protein sequence ID" value="TDQ50453.1"/>
    <property type="molecule type" value="Genomic_DNA"/>
</dbReference>
<comment type="caution">
    <text evidence="3">The sequence shown here is derived from an EMBL/GenBank/DDBJ whole genome shotgun (WGS) entry which is preliminary data.</text>
</comment>
<dbReference type="InterPro" id="IPR003646">
    <property type="entry name" value="SH3-like_bac-type"/>
</dbReference>
<feature type="chain" id="PRO_5020823533" evidence="1">
    <location>
        <begin position="25"/>
        <end position="273"/>
    </location>
</feature>
<dbReference type="InterPro" id="IPR011250">
    <property type="entry name" value="OMP/PagP_B-barrel"/>
</dbReference>
<dbReference type="SUPFAM" id="SSF56925">
    <property type="entry name" value="OMPA-like"/>
    <property type="match status" value="1"/>
</dbReference>
<evidence type="ECO:0000259" key="2">
    <source>
        <dbReference type="Pfam" id="PF08239"/>
    </source>
</evidence>
<reference evidence="3 4" key="1">
    <citation type="submission" date="2019-03" db="EMBL/GenBank/DDBJ databases">
        <title>Genomic Encyclopedia of Type Strains, Phase IV (KMG-IV): sequencing the most valuable type-strain genomes for metagenomic binning, comparative biology and taxonomic classification.</title>
        <authorList>
            <person name="Goeker M."/>
        </authorList>
    </citation>
    <scope>NUCLEOTIDE SEQUENCE [LARGE SCALE GENOMIC DNA]</scope>
    <source>
        <strain evidence="3 4">DSM 103792</strain>
    </source>
</reference>
<proteinExistence type="predicted"/>